<feature type="domain" description="Bulb-type lectin" evidence="2">
    <location>
        <begin position="248"/>
        <end position="358"/>
    </location>
</feature>
<keyword evidence="1" id="KW-0732">Signal</keyword>
<sequence length="368" mass="40947">MLRETSVIAWLWLLSVVGDMVLPAAATSLSEYCEICTSTPALTNVLLSRTEDKVSLNFTMALVSRHQTARLRLQEDSNIVVLNDKNEQVWQAETAGRGGARLLMQDDGNLVLLTAKNVPVWATNTSLQGKAPYCLLLRDDGGIWIWDANCVPWNDPHSINLHLFGGLCCRESYHVVAEELKNSTWNATAEISELQSSHHLSIARTMRIALLKLQWVISSIGLAAAKLIPVPFDYCEICQSSNASSALLSHWTCMNDLTPLKNLESQSKKATAWFQRDSNLVVYDGNKVKWSANTRGRNAAALVMQVDGNLVMITDTLKPVWASDTSKMGQAPFCLHLQDDATLTIWDGRCVALWQNGRKFNPYDNSPW</sequence>
<dbReference type="PROSITE" id="PS50927">
    <property type="entry name" value="BULB_LECTIN"/>
    <property type="match status" value="2"/>
</dbReference>
<evidence type="ECO:0000256" key="1">
    <source>
        <dbReference type="SAM" id="SignalP"/>
    </source>
</evidence>
<dbReference type="InterPro" id="IPR001480">
    <property type="entry name" value="Bulb-type_lectin_dom"/>
</dbReference>
<accession>A0A6G0X6Z7</accession>
<protein>
    <recommendedName>
        <fullName evidence="2">Bulb-type lectin domain-containing protein</fullName>
    </recommendedName>
</protein>
<dbReference type="SMART" id="SM00108">
    <property type="entry name" value="B_lectin"/>
    <property type="match status" value="2"/>
</dbReference>
<dbReference type="SUPFAM" id="SSF51110">
    <property type="entry name" value="alpha-D-mannose-specific plant lectins"/>
    <property type="match status" value="2"/>
</dbReference>
<dbReference type="Proteomes" id="UP000481153">
    <property type="component" value="Unassembled WGS sequence"/>
</dbReference>
<reference evidence="3 4" key="1">
    <citation type="submission" date="2019-07" db="EMBL/GenBank/DDBJ databases">
        <title>Genomics analysis of Aphanomyces spp. identifies a new class of oomycete effector associated with host adaptation.</title>
        <authorList>
            <person name="Gaulin E."/>
        </authorList>
    </citation>
    <scope>NUCLEOTIDE SEQUENCE [LARGE SCALE GENOMIC DNA]</scope>
    <source>
        <strain evidence="3 4">ATCC 201684</strain>
    </source>
</reference>
<feature type="domain" description="Bulb-type lectin" evidence="2">
    <location>
        <begin position="47"/>
        <end position="158"/>
    </location>
</feature>
<dbReference type="InterPro" id="IPR036426">
    <property type="entry name" value="Bulb-type_lectin_dom_sf"/>
</dbReference>
<keyword evidence="4" id="KW-1185">Reference proteome</keyword>
<organism evidence="3 4">
    <name type="scientific">Aphanomyces euteiches</name>
    <dbReference type="NCBI Taxonomy" id="100861"/>
    <lineage>
        <taxon>Eukaryota</taxon>
        <taxon>Sar</taxon>
        <taxon>Stramenopiles</taxon>
        <taxon>Oomycota</taxon>
        <taxon>Saprolegniomycetes</taxon>
        <taxon>Saprolegniales</taxon>
        <taxon>Verrucalvaceae</taxon>
        <taxon>Aphanomyces</taxon>
    </lineage>
</organism>
<dbReference type="Gene3D" id="2.90.10.30">
    <property type="match status" value="1"/>
</dbReference>
<comment type="caution">
    <text evidence="3">The sequence shown here is derived from an EMBL/GenBank/DDBJ whole genome shotgun (WGS) entry which is preliminary data.</text>
</comment>
<dbReference type="EMBL" id="VJMJ01000093">
    <property type="protein sequence ID" value="KAF0735796.1"/>
    <property type="molecule type" value="Genomic_DNA"/>
</dbReference>
<proteinExistence type="predicted"/>
<evidence type="ECO:0000259" key="2">
    <source>
        <dbReference type="PROSITE" id="PS50927"/>
    </source>
</evidence>
<evidence type="ECO:0000313" key="4">
    <source>
        <dbReference type="Proteomes" id="UP000481153"/>
    </source>
</evidence>
<name>A0A6G0X6Z7_9STRA</name>
<dbReference type="VEuPathDB" id="FungiDB:AeMF1_002887"/>
<evidence type="ECO:0000313" key="3">
    <source>
        <dbReference type="EMBL" id="KAF0735796.1"/>
    </source>
</evidence>
<feature type="signal peptide" evidence="1">
    <location>
        <begin position="1"/>
        <end position="26"/>
    </location>
</feature>
<dbReference type="AlphaFoldDB" id="A0A6G0X6Z7"/>
<dbReference type="Gene3D" id="2.90.10.10">
    <property type="entry name" value="Bulb-type lectin domain"/>
    <property type="match status" value="1"/>
</dbReference>
<feature type="chain" id="PRO_5026250688" description="Bulb-type lectin domain-containing protein" evidence="1">
    <location>
        <begin position="27"/>
        <end position="368"/>
    </location>
</feature>
<gene>
    <name evidence="3" type="ORF">Ae201684_007801</name>
</gene>